<gene>
    <name evidence="11" type="ORF">EXN22_17075</name>
</gene>
<keyword evidence="4 7" id="KW-0479">Metal-binding</keyword>
<comment type="similarity">
    <text evidence="1 7">Belongs to the catalase family.</text>
</comment>
<dbReference type="InterPro" id="IPR024168">
    <property type="entry name" value="Catalase_SrpA-type_pred"/>
</dbReference>
<keyword evidence="6 7" id="KW-0408">Iron</keyword>
<dbReference type="InterPro" id="IPR018028">
    <property type="entry name" value="Catalase"/>
</dbReference>
<dbReference type="EMBL" id="CP035952">
    <property type="protein sequence ID" value="QBF27314.1"/>
    <property type="molecule type" value="Genomic_DNA"/>
</dbReference>
<dbReference type="GO" id="GO:0020037">
    <property type="term" value="F:heme binding"/>
    <property type="evidence" value="ECO:0007669"/>
    <property type="project" value="InterPro"/>
</dbReference>
<comment type="function">
    <text evidence="7">Has an organic peroxide-dependent peroxidase activity.</text>
</comment>
<dbReference type="KEGG" id="ptk:EXN22_17075"/>
<feature type="domain" description="Catalase core" evidence="10">
    <location>
        <begin position="23"/>
        <end position="348"/>
    </location>
</feature>
<evidence type="ECO:0000256" key="5">
    <source>
        <dbReference type="ARBA" id="ARBA00023002"/>
    </source>
</evidence>
<evidence type="ECO:0000256" key="2">
    <source>
        <dbReference type="ARBA" id="ARBA00022559"/>
    </source>
</evidence>
<comment type="cofactor">
    <cofactor evidence="7">
        <name>heme</name>
        <dbReference type="ChEBI" id="CHEBI:30413"/>
    </cofactor>
</comment>
<evidence type="ECO:0000313" key="11">
    <source>
        <dbReference type="EMBL" id="QBF27314.1"/>
    </source>
</evidence>
<dbReference type="PANTHER" id="PTHR11465:SF9">
    <property type="entry name" value="CATALASE"/>
    <property type="match status" value="1"/>
</dbReference>
<accession>A0A411MKG6</accession>
<dbReference type="AlphaFoldDB" id="A0A411MKG6"/>
<evidence type="ECO:0000256" key="9">
    <source>
        <dbReference type="PIRSR" id="PIRSR000296-2"/>
    </source>
</evidence>
<protein>
    <recommendedName>
        <fullName evidence="7">Catalase-related peroxidase</fullName>
        <ecNumber evidence="7">1.11.1.-</ecNumber>
    </recommendedName>
</protein>
<evidence type="ECO:0000256" key="6">
    <source>
        <dbReference type="ARBA" id="ARBA00023004"/>
    </source>
</evidence>
<keyword evidence="12" id="KW-1185">Reference proteome</keyword>
<dbReference type="Gene3D" id="2.40.180.10">
    <property type="entry name" value="Catalase core domain"/>
    <property type="match status" value="1"/>
</dbReference>
<dbReference type="EC" id="1.11.1.-" evidence="7"/>
<dbReference type="RefSeq" id="WP_130265176.1">
    <property type="nucleotide sequence ID" value="NZ_CP035952.1"/>
</dbReference>
<feature type="active site" evidence="8">
    <location>
        <position position="63"/>
    </location>
</feature>
<dbReference type="SUPFAM" id="SSF56634">
    <property type="entry name" value="Heme-dependent catalase-like"/>
    <property type="match status" value="1"/>
</dbReference>
<evidence type="ECO:0000256" key="7">
    <source>
        <dbReference type="PIRNR" id="PIRNR000296"/>
    </source>
</evidence>
<dbReference type="PANTHER" id="PTHR11465">
    <property type="entry name" value="CATALASE"/>
    <property type="match status" value="1"/>
</dbReference>
<dbReference type="GO" id="GO:0042542">
    <property type="term" value="P:response to hydrogen peroxide"/>
    <property type="evidence" value="ECO:0007669"/>
    <property type="project" value="TreeGrafter"/>
</dbReference>
<dbReference type="GO" id="GO:0005737">
    <property type="term" value="C:cytoplasm"/>
    <property type="evidence" value="ECO:0007669"/>
    <property type="project" value="TreeGrafter"/>
</dbReference>
<dbReference type="Gene3D" id="1.20.1280.120">
    <property type="match status" value="1"/>
</dbReference>
<proteinExistence type="inferred from homology"/>
<dbReference type="InterPro" id="IPR020835">
    <property type="entry name" value="Catalase_sf"/>
</dbReference>
<dbReference type="SMART" id="SM01060">
    <property type="entry name" value="Catalase"/>
    <property type="match status" value="1"/>
</dbReference>
<reference evidence="11 12" key="1">
    <citation type="submission" date="2019-02" db="EMBL/GenBank/DDBJ databases">
        <title>Complete genome sequence of Pseudomonas sp. SNU WT1 isolated from rainbow trout.</title>
        <authorList>
            <person name="Oh W.T."/>
            <person name="Park S.C."/>
        </authorList>
    </citation>
    <scope>NUCLEOTIDE SEQUENCE [LARGE SCALE GENOMIC DNA]</scope>
    <source>
        <strain evidence="11 12">SNU WT1</strain>
    </source>
</reference>
<evidence type="ECO:0000256" key="8">
    <source>
        <dbReference type="PIRSR" id="PIRSR000296-1"/>
    </source>
</evidence>
<evidence type="ECO:0000259" key="10">
    <source>
        <dbReference type="SMART" id="SM01060"/>
    </source>
</evidence>
<sequence length="348" mass="37408">MSTPLHGRPRALRLAAIGLGLTALAAGFAYTAGWIGSERLTPKRFIDTFEAQAGHYPGYRKNHAKGLCVSGYFQSSGEAAKLSSARVFSQARVPVIGRFALGGANPHSPDASVPTRSLALQLSSDDGQQWRTGMNTPPVLAVGTPEAFYQQVLAMTPDPATGKPDPSRLQAFFAAHPESAAFRQWAKDYKASDSFANSSYNSINAFALIDAEGKARYVRWSLLPQTPFAALPAQVEDNDYLQHDLRQRLSLGPLRWTLQLTLAAAGDAVDDPSQPWPAQRPTVNAGTLVLDQVDAAQQGACRDLNFDPLILPTGIKPSADPILAARSAAYSESFNRRSREAAQLGAHP</sequence>
<evidence type="ECO:0000256" key="3">
    <source>
        <dbReference type="ARBA" id="ARBA00022617"/>
    </source>
</evidence>
<dbReference type="PIRSF" id="PIRSF000296">
    <property type="entry name" value="SrpA"/>
    <property type="match status" value="1"/>
</dbReference>
<dbReference type="Proteomes" id="UP000291130">
    <property type="component" value="Chromosome"/>
</dbReference>
<keyword evidence="2 7" id="KW-0575">Peroxidase</keyword>
<dbReference type="PROSITE" id="PS51402">
    <property type="entry name" value="CATALASE_3"/>
    <property type="match status" value="1"/>
</dbReference>
<keyword evidence="3 7" id="KW-0349">Heme</keyword>
<evidence type="ECO:0000256" key="1">
    <source>
        <dbReference type="ARBA" id="ARBA00005329"/>
    </source>
</evidence>
<evidence type="ECO:0000256" key="4">
    <source>
        <dbReference type="ARBA" id="ARBA00022723"/>
    </source>
</evidence>
<dbReference type="CDD" id="cd08153">
    <property type="entry name" value="srpA_like"/>
    <property type="match status" value="1"/>
</dbReference>
<dbReference type="GO" id="GO:0004096">
    <property type="term" value="F:catalase activity"/>
    <property type="evidence" value="ECO:0007669"/>
    <property type="project" value="InterPro"/>
</dbReference>
<organism evidence="11 12">
    <name type="scientific">Pseudomonas tructae</name>
    <dbReference type="NCBI Taxonomy" id="2518644"/>
    <lineage>
        <taxon>Bacteria</taxon>
        <taxon>Pseudomonadati</taxon>
        <taxon>Pseudomonadota</taxon>
        <taxon>Gammaproteobacteria</taxon>
        <taxon>Pseudomonadales</taxon>
        <taxon>Pseudomonadaceae</taxon>
        <taxon>Pseudomonas</taxon>
    </lineage>
</organism>
<dbReference type="InterPro" id="IPR011614">
    <property type="entry name" value="Catalase_core"/>
</dbReference>
<feature type="binding site" description="axial binding residue" evidence="9">
    <location>
        <position position="330"/>
    </location>
    <ligand>
        <name>heme</name>
        <dbReference type="ChEBI" id="CHEBI:30413"/>
    </ligand>
    <ligandPart>
        <name>Fe</name>
        <dbReference type="ChEBI" id="CHEBI:18248"/>
    </ligandPart>
</feature>
<dbReference type="GO" id="GO:0042744">
    <property type="term" value="P:hydrogen peroxide catabolic process"/>
    <property type="evidence" value="ECO:0007669"/>
    <property type="project" value="TreeGrafter"/>
</dbReference>
<keyword evidence="5 7" id="KW-0560">Oxidoreductase</keyword>
<name>A0A411MKG6_9PSED</name>
<evidence type="ECO:0000313" key="12">
    <source>
        <dbReference type="Proteomes" id="UP000291130"/>
    </source>
</evidence>
<dbReference type="Pfam" id="PF00199">
    <property type="entry name" value="Catalase"/>
    <property type="match status" value="1"/>
</dbReference>
<dbReference type="GO" id="GO:0046872">
    <property type="term" value="F:metal ion binding"/>
    <property type="evidence" value="ECO:0007669"/>
    <property type="project" value="UniProtKB-KW"/>
</dbReference>
<dbReference type="OrthoDB" id="255727at2"/>